<dbReference type="Gene3D" id="1.10.20.10">
    <property type="entry name" value="Histone, subunit A"/>
    <property type="match status" value="1"/>
</dbReference>
<dbReference type="InterPro" id="IPR009072">
    <property type="entry name" value="Histone-fold"/>
</dbReference>
<dbReference type="GO" id="GO:0046982">
    <property type="term" value="F:protein heterodimerization activity"/>
    <property type="evidence" value="ECO:0007669"/>
    <property type="project" value="InterPro"/>
</dbReference>
<gene>
    <name evidence="2" type="ORF">VOLCADRAFT_104307</name>
</gene>
<dbReference type="GeneID" id="9618680"/>
<dbReference type="Proteomes" id="UP000001058">
    <property type="component" value="Unassembled WGS sequence"/>
</dbReference>
<dbReference type="KEGG" id="vcn:VOLCADRAFT_104307"/>
<feature type="compositionally biased region" description="Basic residues" evidence="1">
    <location>
        <begin position="49"/>
        <end position="58"/>
    </location>
</feature>
<name>D8TSQ4_VOLCA</name>
<sequence length="151" mass="17126">MAKKKVKVSKSETYKQYIYKGLKQAHTDTGNSLKAMSRKVATEPSKLSRYNKKAHCHVSRGPEGGAAGPAVRAAQTRVRGKPKAVTSGSPRRVTKSAMMRSSANRSIRYPNLYCAGVFQHHRIDVLYKFRDFQNMLYLYLLDLRTSWDLKT</sequence>
<evidence type="ECO:0000313" key="3">
    <source>
        <dbReference type="Proteomes" id="UP000001058"/>
    </source>
</evidence>
<evidence type="ECO:0000313" key="2">
    <source>
        <dbReference type="EMBL" id="EFJ49528.1"/>
    </source>
</evidence>
<proteinExistence type="predicted"/>
<dbReference type="OrthoDB" id="2018474at2759"/>
<reference evidence="2 3" key="1">
    <citation type="journal article" date="2010" name="Science">
        <title>Genomic analysis of organismal complexity in the multicellular green alga Volvox carteri.</title>
        <authorList>
            <person name="Prochnik S.E."/>
            <person name="Umen J."/>
            <person name="Nedelcu A.M."/>
            <person name="Hallmann A."/>
            <person name="Miller S.M."/>
            <person name="Nishii I."/>
            <person name="Ferris P."/>
            <person name="Kuo A."/>
            <person name="Mitros T."/>
            <person name="Fritz-Laylin L.K."/>
            <person name="Hellsten U."/>
            <person name="Chapman J."/>
            <person name="Simakov O."/>
            <person name="Rensing S.A."/>
            <person name="Terry A."/>
            <person name="Pangilinan J."/>
            <person name="Kapitonov V."/>
            <person name="Jurka J."/>
            <person name="Salamov A."/>
            <person name="Shapiro H."/>
            <person name="Schmutz J."/>
            <person name="Grimwood J."/>
            <person name="Lindquist E."/>
            <person name="Lucas S."/>
            <person name="Grigoriev I.V."/>
            <person name="Schmitt R."/>
            <person name="Kirk D."/>
            <person name="Rokhsar D.S."/>
        </authorList>
    </citation>
    <scope>NUCLEOTIDE SEQUENCE [LARGE SCALE GENOMIC DNA]</scope>
    <source>
        <strain evidence="3">f. Nagariensis / Eve</strain>
    </source>
</reference>
<evidence type="ECO:0000256" key="1">
    <source>
        <dbReference type="SAM" id="MobiDB-lite"/>
    </source>
</evidence>
<dbReference type="InParanoid" id="D8TSQ4"/>
<accession>D8TSQ4</accession>
<dbReference type="AlphaFoldDB" id="D8TSQ4"/>
<keyword evidence="3" id="KW-1185">Reference proteome</keyword>
<dbReference type="EMBL" id="GL378335">
    <property type="protein sequence ID" value="EFJ49528.1"/>
    <property type="molecule type" value="Genomic_DNA"/>
</dbReference>
<dbReference type="STRING" id="3068.D8TSQ4"/>
<feature type="region of interest" description="Disordered" evidence="1">
    <location>
        <begin position="40"/>
        <end position="101"/>
    </location>
</feature>
<dbReference type="SUPFAM" id="SSF47113">
    <property type="entry name" value="Histone-fold"/>
    <property type="match status" value="1"/>
</dbReference>
<organism evidence="3">
    <name type="scientific">Volvox carteri f. nagariensis</name>
    <dbReference type="NCBI Taxonomy" id="3068"/>
    <lineage>
        <taxon>Eukaryota</taxon>
        <taxon>Viridiplantae</taxon>
        <taxon>Chlorophyta</taxon>
        <taxon>core chlorophytes</taxon>
        <taxon>Chlorophyceae</taxon>
        <taxon>CS clade</taxon>
        <taxon>Chlamydomonadales</taxon>
        <taxon>Volvocaceae</taxon>
        <taxon>Volvox</taxon>
    </lineage>
</organism>
<dbReference type="RefSeq" id="XP_002949509.1">
    <property type="nucleotide sequence ID" value="XM_002949463.1"/>
</dbReference>
<protein>
    <submittedName>
        <fullName evidence="2">Uncharacterized protein</fullName>
    </submittedName>
</protein>